<protein>
    <recommendedName>
        <fullName evidence="9">Suppressor of forked domain-containing protein</fullName>
    </recommendedName>
</protein>
<comment type="subcellular location">
    <subcellularLocation>
        <location evidence="1">Nucleus</location>
    </subcellularLocation>
</comment>
<keyword evidence="8" id="KW-1185">Reference proteome</keyword>
<dbReference type="InterPro" id="IPR059164">
    <property type="entry name" value="HAT_PRP39_C"/>
</dbReference>
<evidence type="ECO:0000256" key="6">
    <source>
        <dbReference type="ARBA" id="ARBA00038019"/>
    </source>
</evidence>
<dbReference type="InterPro" id="IPR011990">
    <property type="entry name" value="TPR-like_helical_dom_sf"/>
</dbReference>
<keyword evidence="2" id="KW-0507">mRNA processing</keyword>
<evidence type="ECO:0000256" key="4">
    <source>
        <dbReference type="ARBA" id="ARBA00023187"/>
    </source>
</evidence>
<dbReference type="GO" id="GO:0005685">
    <property type="term" value="C:U1 snRNP"/>
    <property type="evidence" value="ECO:0007669"/>
    <property type="project" value="TreeGrafter"/>
</dbReference>
<dbReference type="Proteomes" id="UP000799766">
    <property type="component" value="Unassembled WGS sequence"/>
</dbReference>
<keyword evidence="5" id="KW-0539">Nucleus</keyword>
<evidence type="ECO:0000256" key="2">
    <source>
        <dbReference type="ARBA" id="ARBA00022664"/>
    </source>
</evidence>
<dbReference type="GO" id="GO:0000243">
    <property type="term" value="C:commitment complex"/>
    <property type="evidence" value="ECO:0007669"/>
    <property type="project" value="TreeGrafter"/>
</dbReference>
<dbReference type="SMART" id="SM00386">
    <property type="entry name" value="HAT"/>
    <property type="match status" value="1"/>
</dbReference>
<comment type="similarity">
    <text evidence="6">Belongs to the PRP39 family.</text>
</comment>
<evidence type="ECO:0008006" key="9">
    <source>
        <dbReference type="Google" id="ProtNLM"/>
    </source>
</evidence>
<dbReference type="AlphaFoldDB" id="A0A6A6P3G6"/>
<organism evidence="7 8">
    <name type="scientific">Lineolata rhizophorae</name>
    <dbReference type="NCBI Taxonomy" id="578093"/>
    <lineage>
        <taxon>Eukaryota</taxon>
        <taxon>Fungi</taxon>
        <taxon>Dikarya</taxon>
        <taxon>Ascomycota</taxon>
        <taxon>Pezizomycotina</taxon>
        <taxon>Dothideomycetes</taxon>
        <taxon>Dothideomycetes incertae sedis</taxon>
        <taxon>Lineolatales</taxon>
        <taxon>Lineolataceae</taxon>
        <taxon>Lineolata</taxon>
    </lineage>
</organism>
<keyword evidence="4" id="KW-0508">mRNA splicing</keyword>
<evidence type="ECO:0000313" key="8">
    <source>
        <dbReference type="Proteomes" id="UP000799766"/>
    </source>
</evidence>
<gene>
    <name evidence="7" type="ORF">BDY21DRAFT_371175</name>
</gene>
<dbReference type="EMBL" id="MU001678">
    <property type="protein sequence ID" value="KAF2458337.1"/>
    <property type="molecule type" value="Genomic_DNA"/>
</dbReference>
<dbReference type="GO" id="GO:0071004">
    <property type="term" value="C:U2-type prespliceosome"/>
    <property type="evidence" value="ECO:0007669"/>
    <property type="project" value="TreeGrafter"/>
</dbReference>
<accession>A0A6A6P3G6</accession>
<dbReference type="Pfam" id="PF23241">
    <property type="entry name" value="HAT_PRP39_C"/>
    <property type="match status" value="1"/>
</dbReference>
<evidence type="ECO:0000256" key="1">
    <source>
        <dbReference type="ARBA" id="ARBA00004123"/>
    </source>
</evidence>
<dbReference type="Gene3D" id="1.25.40.10">
    <property type="entry name" value="Tetratricopeptide repeat domain"/>
    <property type="match status" value="1"/>
</dbReference>
<evidence type="ECO:0000313" key="7">
    <source>
        <dbReference type="EMBL" id="KAF2458337.1"/>
    </source>
</evidence>
<dbReference type="OrthoDB" id="10265668at2759"/>
<dbReference type="GO" id="GO:0000395">
    <property type="term" value="P:mRNA 5'-splice site recognition"/>
    <property type="evidence" value="ECO:0007669"/>
    <property type="project" value="TreeGrafter"/>
</dbReference>
<sequence length="129" mass="15194">MADHLPNRLEVRSAALETTSRKQLNFEEAEGDYRRTVYLYERCLTTAALYEEFWQRYARWMMAQAGKEEVRIIYQRSSCVYFPILRLSVRHNYALLEETCGRLDVSKVIYEAILAASSGERGDRNTEQR</sequence>
<dbReference type="SUPFAM" id="SSF48452">
    <property type="entry name" value="TPR-like"/>
    <property type="match status" value="1"/>
</dbReference>
<proteinExistence type="inferred from homology"/>
<dbReference type="GO" id="GO:0030627">
    <property type="term" value="F:pre-mRNA 5'-splice site binding"/>
    <property type="evidence" value="ECO:0007669"/>
    <property type="project" value="TreeGrafter"/>
</dbReference>
<dbReference type="InterPro" id="IPR003107">
    <property type="entry name" value="HAT"/>
</dbReference>
<reference evidence="7" key="1">
    <citation type="journal article" date="2020" name="Stud. Mycol.">
        <title>101 Dothideomycetes genomes: a test case for predicting lifestyles and emergence of pathogens.</title>
        <authorList>
            <person name="Haridas S."/>
            <person name="Albert R."/>
            <person name="Binder M."/>
            <person name="Bloem J."/>
            <person name="Labutti K."/>
            <person name="Salamov A."/>
            <person name="Andreopoulos B."/>
            <person name="Baker S."/>
            <person name="Barry K."/>
            <person name="Bills G."/>
            <person name="Bluhm B."/>
            <person name="Cannon C."/>
            <person name="Castanera R."/>
            <person name="Culley D."/>
            <person name="Daum C."/>
            <person name="Ezra D."/>
            <person name="Gonzalez J."/>
            <person name="Henrissat B."/>
            <person name="Kuo A."/>
            <person name="Liang C."/>
            <person name="Lipzen A."/>
            <person name="Lutzoni F."/>
            <person name="Magnuson J."/>
            <person name="Mondo S."/>
            <person name="Nolan M."/>
            <person name="Ohm R."/>
            <person name="Pangilinan J."/>
            <person name="Park H.-J."/>
            <person name="Ramirez L."/>
            <person name="Alfaro M."/>
            <person name="Sun H."/>
            <person name="Tritt A."/>
            <person name="Yoshinaga Y."/>
            <person name="Zwiers L.-H."/>
            <person name="Turgeon B."/>
            <person name="Goodwin S."/>
            <person name="Spatafora J."/>
            <person name="Crous P."/>
            <person name="Grigoriev I."/>
        </authorList>
    </citation>
    <scope>NUCLEOTIDE SEQUENCE</scope>
    <source>
        <strain evidence="7">ATCC 16933</strain>
    </source>
</reference>
<evidence type="ECO:0000256" key="5">
    <source>
        <dbReference type="ARBA" id="ARBA00023242"/>
    </source>
</evidence>
<evidence type="ECO:0000256" key="3">
    <source>
        <dbReference type="ARBA" id="ARBA00022737"/>
    </source>
</evidence>
<name>A0A6A6P3G6_9PEZI</name>
<dbReference type="PANTHER" id="PTHR17204:SF5">
    <property type="entry name" value="PRE-MRNA-PROCESSING FACTOR 39"/>
    <property type="match status" value="1"/>
</dbReference>
<dbReference type="PANTHER" id="PTHR17204">
    <property type="entry name" value="PRE-MRNA PROCESSING PROTEIN PRP39-RELATED"/>
    <property type="match status" value="1"/>
</dbReference>
<keyword evidence="3" id="KW-0677">Repeat</keyword>